<keyword evidence="2 4" id="KW-0863">Zinc-finger</keyword>
<dbReference type="CDD" id="cd16454">
    <property type="entry name" value="RING-H2_PA-TM-RING"/>
    <property type="match status" value="1"/>
</dbReference>
<dbReference type="InterPro" id="IPR013083">
    <property type="entry name" value="Znf_RING/FYVE/PHD"/>
</dbReference>
<sequence>MVVAVSIMVFLWFTQVHRYLYNVLYGPFVLSEQEIVDTTRRNLWKQYVQAEQEARRRREQEEVTRRHREQDEEIRRHRGEQDEAINAFFASLDERADERPATEGAVGEMRQSCFTLELDSEENCVICQDGMKEGEKVIKFPCPAKHQYHKDCLLQWLQRGSSCPVCRHQVQSRRQQAAHVFRLVFM</sequence>
<evidence type="ECO:0000259" key="7">
    <source>
        <dbReference type="PROSITE" id="PS50089"/>
    </source>
</evidence>
<feature type="domain" description="RING-type" evidence="7">
    <location>
        <begin position="124"/>
        <end position="167"/>
    </location>
</feature>
<evidence type="ECO:0000256" key="6">
    <source>
        <dbReference type="SAM" id="SignalP"/>
    </source>
</evidence>
<accession>A0A9J7HW67</accession>
<name>A0A9J7HW67_BRAFL</name>
<dbReference type="OrthoDB" id="8062037at2759"/>
<proteinExistence type="predicted"/>
<evidence type="ECO:0000256" key="2">
    <source>
        <dbReference type="ARBA" id="ARBA00022771"/>
    </source>
</evidence>
<gene>
    <name evidence="9" type="primary">LOC118408910</name>
</gene>
<evidence type="ECO:0000256" key="5">
    <source>
        <dbReference type="SAM" id="MobiDB-lite"/>
    </source>
</evidence>
<protein>
    <submittedName>
        <fullName evidence="9">Uncharacterized RING finger protein P32A8.03c-like</fullName>
    </submittedName>
</protein>
<dbReference type="PROSITE" id="PS50089">
    <property type="entry name" value="ZF_RING_2"/>
    <property type="match status" value="1"/>
</dbReference>
<dbReference type="InterPro" id="IPR001841">
    <property type="entry name" value="Znf_RING"/>
</dbReference>
<dbReference type="PANTHER" id="PTHR22765">
    <property type="entry name" value="RING FINGER AND PROTEASE ASSOCIATED DOMAIN-CONTAINING"/>
    <property type="match status" value="1"/>
</dbReference>
<dbReference type="GeneID" id="118408910"/>
<evidence type="ECO:0000313" key="8">
    <source>
        <dbReference type="Proteomes" id="UP000001554"/>
    </source>
</evidence>
<feature type="signal peptide" evidence="6">
    <location>
        <begin position="1"/>
        <end position="18"/>
    </location>
</feature>
<feature type="chain" id="PRO_5039932406" evidence="6">
    <location>
        <begin position="19"/>
        <end position="186"/>
    </location>
</feature>
<evidence type="ECO:0000256" key="1">
    <source>
        <dbReference type="ARBA" id="ARBA00022723"/>
    </source>
</evidence>
<evidence type="ECO:0000313" key="9">
    <source>
        <dbReference type="RefSeq" id="XP_035665660.1"/>
    </source>
</evidence>
<dbReference type="InterPro" id="IPR051826">
    <property type="entry name" value="E3_ubiquitin-ligase_domain"/>
</dbReference>
<reference evidence="9" key="1">
    <citation type="submission" date="2025-08" db="UniProtKB">
        <authorList>
            <consortium name="RefSeq"/>
        </authorList>
    </citation>
    <scope>IDENTIFICATION</scope>
    <source>
        <strain evidence="9">S238N-H82</strain>
        <tissue evidence="9">Testes</tissue>
    </source>
</reference>
<dbReference type="AlphaFoldDB" id="A0A9J7HW67"/>
<keyword evidence="3" id="KW-0862">Zinc</keyword>
<evidence type="ECO:0000256" key="4">
    <source>
        <dbReference type="PROSITE-ProRule" id="PRU00175"/>
    </source>
</evidence>
<dbReference type="Pfam" id="PF13639">
    <property type="entry name" value="zf-RING_2"/>
    <property type="match status" value="1"/>
</dbReference>
<dbReference type="Proteomes" id="UP000001554">
    <property type="component" value="Unplaced"/>
</dbReference>
<evidence type="ECO:0000256" key="3">
    <source>
        <dbReference type="ARBA" id="ARBA00022833"/>
    </source>
</evidence>
<dbReference type="Gene3D" id="3.30.40.10">
    <property type="entry name" value="Zinc/RING finger domain, C3HC4 (zinc finger)"/>
    <property type="match status" value="1"/>
</dbReference>
<keyword evidence="6" id="KW-0732">Signal</keyword>
<dbReference type="RefSeq" id="XP_035665660.1">
    <property type="nucleotide sequence ID" value="XM_035809767.1"/>
</dbReference>
<dbReference type="PANTHER" id="PTHR22765:SF411">
    <property type="entry name" value="OS02G0248440 PROTEIN"/>
    <property type="match status" value="1"/>
</dbReference>
<keyword evidence="8" id="KW-1185">Reference proteome</keyword>
<organism evidence="8 9">
    <name type="scientific">Branchiostoma floridae</name>
    <name type="common">Florida lancelet</name>
    <name type="synonym">Amphioxus</name>
    <dbReference type="NCBI Taxonomy" id="7739"/>
    <lineage>
        <taxon>Eukaryota</taxon>
        <taxon>Metazoa</taxon>
        <taxon>Chordata</taxon>
        <taxon>Cephalochordata</taxon>
        <taxon>Leptocardii</taxon>
        <taxon>Amphioxiformes</taxon>
        <taxon>Branchiostomatidae</taxon>
        <taxon>Branchiostoma</taxon>
    </lineage>
</organism>
<feature type="region of interest" description="Disordered" evidence="5">
    <location>
        <begin position="55"/>
        <end position="77"/>
    </location>
</feature>
<keyword evidence="1" id="KW-0479">Metal-binding</keyword>
<dbReference type="GO" id="GO:0008270">
    <property type="term" value="F:zinc ion binding"/>
    <property type="evidence" value="ECO:0007669"/>
    <property type="project" value="UniProtKB-KW"/>
</dbReference>
<dbReference type="SUPFAM" id="SSF57850">
    <property type="entry name" value="RING/U-box"/>
    <property type="match status" value="1"/>
</dbReference>
<dbReference type="KEGG" id="bfo:118408910"/>